<name>A0ACB7YZI5_9ERIC</name>
<accession>A0ACB7YZI5</accession>
<sequence length="344" mass="37498">MACYLKFWFMVSLNLLPLVFGVPQVPCLFIMGDSLFDNGNNNNLVTAAKANYPPYGIDFPDGPTGRFSNGRNMADFIAELLGFDEPIPPFATATGREILTGVNYASGAAGIRDETGYQLGDRISLDRQLLNHQTTVSSIAFLLGSKEAAANYLQKCIYLVNIGSNDYINNYLMPQNYQTSFVYNPDQYATVLTQQYSQQLKALYSCGARKFAAFGLGRIGCIPAEMANSGTNGCVETINEDVQRFNDRLKSQLGDLDRNLSGAQFVYVDMTAISSGDPSTFGITVTNAPCCIVSTTVAKGQCAPNQVPCNNRDIYAFWDAFHPTEIASELLAAGTHSYLTPLIT</sequence>
<evidence type="ECO:0000313" key="2">
    <source>
        <dbReference type="Proteomes" id="UP000828048"/>
    </source>
</evidence>
<dbReference type="EMBL" id="CM037153">
    <property type="protein sequence ID" value="KAH7858876.1"/>
    <property type="molecule type" value="Genomic_DNA"/>
</dbReference>
<protein>
    <submittedName>
        <fullName evidence="1">Uncharacterized protein</fullName>
    </submittedName>
</protein>
<dbReference type="Proteomes" id="UP000828048">
    <property type="component" value="Chromosome 3"/>
</dbReference>
<comment type="caution">
    <text evidence="1">The sequence shown here is derived from an EMBL/GenBank/DDBJ whole genome shotgun (WGS) entry which is preliminary data.</text>
</comment>
<proteinExistence type="predicted"/>
<keyword evidence="2" id="KW-1185">Reference proteome</keyword>
<reference evidence="1 2" key="1">
    <citation type="journal article" date="2021" name="Hortic Res">
        <title>High-quality reference genome and annotation aids understanding of berry development for evergreen blueberry (Vaccinium darrowii).</title>
        <authorList>
            <person name="Yu J."/>
            <person name="Hulse-Kemp A.M."/>
            <person name="Babiker E."/>
            <person name="Staton M."/>
        </authorList>
    </citation>
    <scope>NUCLEOTIDE SEQUENCE [LARGE SCALE GENOMIC DNA]</scope>
    <source>
        <strain evidence="2">cv. NJ 8807/NJ 8810</strain>
        <tissue evidence="1">Young leaf</tissue>
    </source>
</reference>
<evidence type="ECO:0000313" key="1">
    <source>
        <dbReference type="EMBL" id="KAH7858876.1"/>
    </source>
</evidence>
<gene>
    <name evidence="1" type="ORF">Vadar_028969</name>
</gene>
<organism evidence="1 2">
    <name type="scientific">Vaccinium darrowii</name>
    <dbReference type="NCBI Taxonomy" id="229202"/>
    <lineage>
        <taxon>Eukaryota</taxon>
        <taxon>Viridiplantae</taxon>
        <taxon>Streptophyta</taxon>
        <taxon>Embryophyta</taxon>
        <taxon>Tracheophyta</taxon>
        <taxon>Spermatophyta</taxon>
        <taxon>Magnoliopsida</taxon>
        <taxon>eudicotyledons</taxon>
        <taxon>Gunneridae</taxon>
        <taxon>Pentapetalae</taxon>
        <taxon>asterids</taxon>
        <taxon>Ericales</taxon>
        <taxon>Ericaceae</taxon>
        <taxon>Vaccinioideae</taxon>
        <taxon>Vaccinieae</taxon>
        <taxon>Vaccinium</taxon>
    </lineage>
</organism>